<reference evidence="1 2" key="1">
    <citation type="submission" date="2020-10" db="EMBL/GenBank/DDBJ databases">
        <title>Connecting structure to function with the recovery of over 1000 high-quality activated sludge metagenome-assembled genomes encoding full-length rRNA genes using long-read sequencing.</title>
        <authorList>
            <person name="Singleton C.M."/>
            <person name="Petriglieri F."/>
            <person name="Kristensen J.M."/>
            <person name="Kirkegaard R.H."/>
            <person name="Michaelsen T.Y."/>
            <person name="Andersen M.H."/>
            <person name="Karst S.M."/>
            <person name="Dueholm M.S."/>
            <person name="Nielsen P.H."/>
            <person name="Albertsen M."/>
        </authorList>
    </citation>
    <scope>NUCLEOTIDE SEQUENCE [LARGE SCALE GENOMIC DNA]</scope>
    <source>
        <strain evidence="1">Ribe_18-Q3-R11-54_MAXAC.273</strain>
    </source>
</reference>
<dbReference type="AlphaFoldDB" id="A0A9D7SZZ4"/>
<evidence type="ECO:0000313" key="1">
    <source>
        <dbReference type="EMBL" id="MBK9983884.1"/>
    </source>
</evidence>
<comment type="caution">
    <text evidence="1">The sequence shown here is derived from an EMBL/GenBank/DDBJ whole genome shotgun (WGS) entry which is preliminary data.</text>
</comment>
<proteinExistence type="predicted"/>
<accession>A0A9D7SZZ4</accession>
<gene>
    <name evidence="1" type="ORF">IPP15_16195</name>
</gene>
<sequence length="175" mass="20324">MALKWIREYQNFIRYHYRPDDDVIKSSLNGTPLREAIYCENHLQLLQECDKKWPSFYVCKTSSLSGFISPKITEDALSAIGMKVQIAVNEKSDDKEKNKWVYTLGKKSNDLIYKYFSTNDEPPFDLLIFDEAHYLRRAEGDSLRSIAAHAFFAGRISTILMPGIHTNRLQVKYFA</sequence>
<organism evidence="1 2">
    <name type="scientific">Candidatus Opimibacter skivensis</name>
    <dbReference type="NCBI Taxonomy" id="2982028"/>
    <lineage>
        <taxon>Bacteria</taxon>
        <taxon>Pseudomonadati</taxon>
        <taxon>Bacteroidota</taxon>
        <taxon>Saprospiria</taxon>
        <taxon>Saprospirales</taxon>
        <taxon>Saprospiraceae</taxon>
        <taxon>Candidatus Opimibacter</taxon>
    </lineage>
</organism>
<dbReference type="EMBL" id="JADKGY010000029">
    <property type="protein sequence ID" value="MBK9983884.1"/>
    <property type="molecule type" value="Genomic_DNA"/>
</dbReference>
<name>A0A9D7SZZ4_9BACT</name>
<protein>
    <submittedName>
        <fullName evidence="1">Uncharacterized protein</fullName>
    </submittedName>
</protein>
<dbReference type="Proteomes" id="UP000808337">
    <property type="component" value="Unassembled WGS sequence"/>
</dbReference>
<evidence type="ECO:0000313" key="2">
    <source>
        <dbReference type="Proteomes" id="UP000808337"/>
    </source>
</evidence>